<keyword evidence="4" id="KW-1185">Reference proteome</keyword>
<dbReference type="EMBL" id="FNNZ01000044">
    <property type="protein sequence ID" value="SDX62795.1"/>
    <property type="molecule type" value="Genomic_DNA"/>
</dbReference>
<keyword evidence="1" id="KW-0472">Membrane</keyword>
<feature type="transmembrane region" description="Helical" evidence="1">
    <location>
        <begin position="69"/>
        <end position="87"/>
    </location>
</feature>
<proteinExistence type="predicted"/>
<dbReference type="OrthoDB" id="5363112at2"/>
<accession>A0A1H3D8S6</accession>
<evidence type="ECO:0000313" key="3">
    <source>
        <dbReference type="EMBL" id="SDX62795.1"/>
    </source>
</evidence>
<dbReference type="RefSeq" id="WP_093038330.1">
    <property type="nucleotide sequence ID" value="NZ_FNNZ01000044.1"/>
</dbReference>
<dbReference type="Pfam" id="PF14358">
    <property type="entry name" value="DUF4405"/>
    <property type="match status" value="1"/>
</dbReference>
<feature type="domain" description="Flavinylation-associated cytochrome" evidence="2">
    <location>
        <begin position="10"/>
        <end position="59"/>
    </location>
</feature>
<organism evidence="3 4">
    <name type="scientific">Thiocapsa roseopersicina</name>
    <dbReference type="NCBI Taxonomy" id="1058"/>
    <lineage>
        <taxon>Bacteria</taxon>
        <taxon>Pseudomonadati</taxon>
        <taxon>Pseudomonadota</taxon>
        <taxon>Gammaproteobacteria</taxon>
        <taxon>Chromatiales</taxon>
        <taxon>Chromatiaceae</taxon>
        <taxon>Thiocapsa</taxon>
    </lineage>
</organism>
<sequence length="169" mass="17921">MKTVNLRLWSTPAVIGAGLFVAVSGVMMFFGIHQPVERAHEWIGLAFAAAIALHLLTHWRGFKGYFKQPLALGIVGALALTTAFMLLPAGEDGHGIKGLIQKVEAAPLAQVAPLFERSTDQILSTLQEAGFSVQGAQQSVASIAAANGSEPKVLLRLLLDRGRVTDAVP</sequence>
<evidence type="ECO:0000256" key="1">
    <source>
        <dbReference type="SAM" id="Phobius"/>
    </source>
</evidence>
<dbReference type="STRING" id="1058.SAMN05421783_14414"/>
<name>A0A1H3D8S6_THIRO</name>
<dbReference type="Proteomes" id="UP000198816">
    <property type="component" value="Unassembled WGS sequence"/>
</dbReference>
<evidence type="ECO:0000313" key="4">
    <source>
        <dbReference type="Proteomes" id="UP000198816"/>
    </source>
</evidence>
<reference evidence="4" key="1">
    <citation type="submission" date="2016-10" db="EMBL/GenBank/DDBJ databases">
        <authorList>
            <person name="Varghese N."/>
            <person name="Submissions S."/>
        </authorList>
    </citation>
    <scope>NUCLEOTIDE SEQUENCE [LARGE SCALE GENOMIC DNA]</scope>
    <source>
        <strain evidence="4">DSM 217</strain>
    </source>
</reference>
<dbReference type="AlphaFoldDB" id="A0A1H3D8S6"/>
<dbReference type="InterPro" id="IPR025517">
    <property type="entry name" value="DUF4405"/>
</dbReference>
<gene>
    <name evidence="3" type="ORF">SAMN05421783_14414</name>
</gene>
<feature type="transmembrane region" description="Helical" evidence="1">
    <location>
        <begin position="12"/>
        <end position="33"/>
    </location>
</feature>
<evidence type="ECO:0000259" key="2">
    <source>
        <dbReference type="Pfam" id="PF14358"/>
    </source>
</evidence>
<keyword evidence="1" id="KW-1133">Transmembrane helix</keyword>
<protein>
    <recommendedName>
        <fullName evidence="2">Flavinylation-associated cytochrome domain-containing protein</fullName>
    </recommendedName>
</protein>
<keyword evidence="1" id="KW-0812">Transmembrane</keyword>
<feature type="transmembrane region" description="Helical" evidence="1">
    <location>
        <begin position="39"/>
        <end position="57"/>
    </location>
</feature>